<protein>
    <submittedName>
        <fullName evidence="1">Uncharacterized protein</fullName>
    </submittedName>
</protein>
<keyword evidence="2" id="KW-1185">Reference proteome</keyword>
<sequence>MTTRVFGIGCGERRKLKREDGVAVRAGVEREAEHRSRRELVLSVEYIRRINPY</sequence>
<dbReference type="EMBL" id="DF973181">
    <property type="protein sequence ID" value="GAU18267.1"/>
    <property type="molecule type" value="Genomic_DNA"/>
</dbReference>
<name>A0A2Z6MIZ0_TRISU</name>
<organism evidence="1 2">
    <name type="scientific">Trifolium subterraneum</name>
    <name type="common">Subterranean clover</name>
    <dbReference type="NCBI Taxonomy" id="3900"/>
    <lineage>
        <taxon>Eukaryota</taxon>
        <taxon>Viridiplantae</taxon>
        <taxon>Streptophyta</taxon>
        <taxon>Embryophyta</taxon>
        <taxon>Tracheophyta</taxon>
        <taxon>Spermatophyta</taxon>
        <taxon>Magnoliopsida</taxon>
        <taxon>eudicotyledons</taxon>
        <taxon>Gunneridae</taxon>
        <taxon>Pentapetalae</taxon>
        <taxon>rosids</taxon>
        <taxon>fabids</taxon>
        <taxon>Fabales</taxon>
        <taxon>Fabaceae</taxon>
        <taxon>Papilionoideae</taxon>
        <taxon>50 kb inversion clade</taxon>
        <taxon>NPAAA clade</taxon>
        <taxon>Hologalegina</taxon>
        <taxon>IRL clade</taxon>
        <taxon>Trifolieae</taxon>
        <taxon>Trifolium</taxon>
    </lineage>
</organism>
<dbReference type="Proteomes" id="UP000242715">
    <property type="component" value="Unassembled WGS sequence"/>
</dbReference>
<gene>
    <name evidence="1" type="ORF">TSUD_176090</name>
</gene>
<dbReference type="AlphaFoldDB" id="A0A2Z6MIZ0"/>
<proteinExistence type="predicted"/>
<reference evidence="2" key="1">
    <citation type="journal article" date="2017" name="Front. Plant Sci.">
        <title>Climate Clever Clovers: New Paradigm to Reduce the Environmental Footprint of Ruminants by Breeding Low Methanogenic Forages Utilizing Haplotype Variation.</title>
        <authorList>
            <person name="Kaur P."/>
            <person name="Appels R."/>
            <person name="Bayer P.E."/>
            <person name="Keeble-Gagnere G."/>
            <person name="Wang J."/>
            <person name="Hirakawa H."/>
            <person name="Shirasawa K."/>
            <person name="Vercoe P."/>
            <person name="Stefanova K."/>
            <person name="Durmic Z."/>
            <person name="Nichols P."/>
            <person name="Revell C."/>
            <person name="Isobe S.N."/>
            <person name="Edwards D."/>
            <person name="Erskine W."/>
        </authorList>
    </citation>
    <scope>NUCLEOTIDE SEQUENCE [LARGE SCALE GENOMIC DNA]</scope>
    <source>
        <strain evidence="2">cv. Daliak</strain>
    </source>
</reference>
<evidence type="ECO:0000313" key="1">
    <source>
        <dbReference type="EMBL" id="GAU18267.1"/>
    </source>
</evidence>
<evidence type="ECO:0000313" key="2">
    <source>
        <dbReference type="Proteomes" id="UP000242715"/>
    </source>
</evidence>
<accession>A0A2Z6MIZ0</accession>